<comment type="caution">
    <text evidence="1">The sequence shown here is derived from an EMBL/GenBank/DDBJ whole genome shotgun (WGS) entry which is preliminary data.</text>
</comment>
<dbReference type="EMBL" id="MFKF01000041">
    <property type="protein sequence ID" value="OGG56210.1"/>
    <property type="molecule type" value="Genomic_DNA"/>
</dbReference>
<name>A0A1F6D4F6_HANXR</name>
<evidence type="ECO:0000313" key="2">
    <source>
        <dbReference type="Proteomes" id="UP000178606"/>
    </source>
</evidence>
<gene>
    <name evidence="1" type="ORF">A3F84_05930</name>
</gene>
<dbReference type="Proteomes" id="UP000178606">
    <property type="component" value="Unassembled WGS sequence"/>
</dbReference>
<organism evidence="1 2">
    <name type="scientific">Handelsmanbacteria sp. (strain RIFCSPLOWO2_12_FULL_64_10)</name>
    <dbReference type="NCBI Taxonomy" id="1817868"/>
    <lineage>
        <taxon>Bacteria</taxon>
        <taxon>Candidatus Handelsmaniibacteriota</taxon>
    </lineage>
</organism>
<dbReference type="SUPFAM" id="SSF63446">
    <property type="entry name" value="Type I dockerin domain"/>
    <property type="match status" value="1"/>
</dbReference>
<dbReference type="GO" id="GO:0000272">
    <property type="term" value="P:polysaccharide catabolic process"/>
    <property type="evidence" value="ECO:0007669"/>
    <property type="project" value="InterPro"/>
</dbReference>
<dbReference type="InterPro" id="IPR036439">
    <property type="entry name" value="Dockerin_dom_sf"/>
</dbReference>
<dbReference type="AlphaFoldDB" id="A0A1F6D4F6"/>
<dbReference type="PROSITE" id="PS00018">
    <property type="entry name" value="EF_HAND_1"/>
    <property type="match status" value="1"/>
</dbReference>
<dbReference type="Gene3D" id="1.10.1330.10">
    <property type="entry name" value="Dockerin domain"/>
    <property type="match status" value="1"/>
</dbReference>
<reference evidence="1 2" key="1">
    <citation type="journal article" date="2016" name="Nat. Commun.">
        <title>Thousands of microbial genomes shed light on interconnected biogeochemical processes in an aquifer system.</title>
        <authorList>
            <person name="Anantharaman K."/>
            <person name="Brown C.T."/>
            <person name="Hug L.A."/>
            <person name="Sharon I."/>
            <person name="Castelle C.J."/>
            <person name="Probst A.J."/>
            <person name="Thomas B.C."/>
            <person name="Singh A."/>
            <person name="Wilkins M.J."/>
            <person name="Karaoz U."/>
            <person name="Brodie E.L."/>
            <person name="Williams K.H."/>
            <person name="Hubbard S.S."/>
            <person name="Banfield J.F."/>
        </authorList>
    </citation>
    <scope>NUCLEOTIDE SEQUENCE [LARGE SCALE GENOMIC DNA]</scope>
    <source>
        <strain evidence="2">RIFCSPLOWO2_12_FULL_64_10</strain>
    </source>
</reference>
<evidence type="ECO:0008006" key="3">
    <source>
        <dbReference type="Google" id="ProtNLM"/>
    </source>
</evidence>
<proteinExistence type="predicted"/>
<evidence type="ECO:0000313" key="1">
    <source>
        <dbReference type="EMBL" id="OGG56210.1"/>
    </source>
</evidence>
<protein>
    <recommendedName>
        <fullName evidence="3">EF-hand domain-containing protein</fullName>
    </recommendedName>
</protein>
<dbReference type="InterPro" id="IPR018247">
    <property type="entry name" value="EF_Hand_1_Ca_BS"/>
</dbReference>
<accession>A0A1F6D4F6</accession>
<sequence length="153" mass="15650">MKPGSFTAGTFIPGLIAFTNAPSTGAVEVGGASLTRTAGSGDGYLGAIPFQVLDGFSGQTHLAVAQISFNQVTGGQQTVRQRALARLAEAGGLRGDFTGDGVVDFADFFPLANAFGTQRGQPGFDPAFDLDDSGEIGFGDFFIFTNQWGGSGG</sequence>